<organism evidence="1 2">
    <name type="scientific">Alligator mississippiensis</name>
    <name type="common">American alligator</name>
    <dbReference type="NCBI Taxonomy" id="8496"/>
    <lineage>
        <taxon>Eukaryota</taxon>
        <taxon>Metazoa</taxon>
        <taxon>Chordata</taxon>
        <taxon>Craniata</taxon>
        <taxon>Vertebrata</taxon>
        <taxon>Euteleostomi</taxon>
        <taxon>Archelosauria</taxon>
        <taxon>Archosauria</taxon>
        <taxon>Crocodylia</taxon>
        <taxon>Alligatoridae</taxon>
        <taxon>Alligatorinae</taxon>
        <taxon>Alligator</taxon>
    </lineage>
</organism>
<dbReference type="STRING" id="8496.A0A151LZX4"/>
<dbReference type="AlphaFoldDB" id="A0A151LZX4"/>
<comment type="caution">
    <text evidence="1">The sequence shown here is derived from an EMBL/GenBank/DDBJ whole genome shotgun (WGS) entry which is preliminary data.</text>
</comment>
<protein>
    <submittedName>
        <fullName evidence="1">Uncharacterized protein</fullName>
    </submittedName>
</protein>
<evidence type="ECO:0000313" key="1">
    <source>
        <dbReference type="EMBL" id="KYO17782.1"/>
    </source>
</evidence>
<name>A0A151LZX4_ALLMI</name>
<sequence length="103" mass="11443">MATNEQAGCRALPPVIGQFRCVLSQGRRGEGKAAPRGSIWVMLKRARKSLYRNALSATQLKKVECTRLAQIFGVYLVAKQDKLQDSLIQSQIRTKVSSGMKIH</sequence>
<accession>A0A151LZX4</accession>
<keyword evidence="2" id="KW-1185">Reference proteome</keyword>
<evidence type="ECO:0000313" key="2">
    <source>
        <dbReference type="Proteomes" id="UP000050525"/>
    </source>
</evidence>
<reference evidence="1 2" key="1">
    <citation type="journal article" date="2012" name="Genome Biol.">
        <title>Sequencing three crocodilian genomes to illuminate the evolution of archosaurs and amniotes.</title>
        <authorList>
            <person name="St John J.A."/>
            <person name="Braun E.L."/>
            <person name="Isberg S.R."/>
            <person name="Miles L.G."/>
            <person name="Chong A.Y."/>
            <person name="Gongora J."/>
            <person name="Dalzell P."/>
            <person name="Moran C."/>
            <person name="Bed'hom B."/>
            <person name="Abzhanov A."/>
            <person name="Burgess S.C."/>
            <person name="Cooksey A.M."/>
            <person name="Castoe T.A."/>
            <person name="Crawford N.G."/>
            <person name="Densmore L.D."/>
            <person name="Drew J.C."/>
            <person name="Edwards S.V."/>
            <person name="Faircloth B.C."/>
            <person name="Fujita M.K."/>
            <person name="Greenwold M.J."/>
            <person name="Hoffmann F.G."/>
            <person name="Howard J.M."/>
            <person name="Iguchi T."/>
            <person name="Janes D.E."/>
            <person name="Khan S.Y."/>
            <person name="Kohno S."/>
            <person name="de Koning A.J."/>
            <person name="Lance S.L."/>
            <person name="McCarthy F.M."/>
            <person name="McCormack J.E."/>
            <person name="Merchant M.E."/>
            <person name="Peterson D.G."/>
            <person name="Pollock D.D."/>
            <person name="Pourmand N."/>
            <person name="Raney B.J."/>
            <person name="Roessler K.A."/>
            <person name="Sanford J.R."/>
            <person name="Sawyer R.H."/>
            <person name="Schmidt C.J."/>
            <person name="Triplett E.W."/>
            <person name="Tuberville T.D."/>
            <person name="Venegas-Anaya M."/>
            <person name="Howard J.T."/>
            <person name="Jarvis E.D."/>
            <person name="Guillette L.J.Jr."/>
            <person name="Glenn T.C."/>
            <person name="Green R.E."/>
            <person name="Ray D.A."/>
        </authorList>
    </citation>
    <scope>NUCLEOTIDE SEQUENCE [LARGE SCALE GENOMIC DNA]</scope>
    <source>
        <strain evidence="1">KSC_2009_1</strain>
    </source>
</reference>
<dbReference type="Proteomes" id="UP000050525">
    <property type="component" value="Unassembled WGS sequence"/>
</dbReference>
<dbReference type="EMBL" id="AKHW03006853">
    <property type="protein sequence ID" value="KYO17782.1"/>
    <property type="molecule type" value="Genomic_DNA"/>
</dbReference>
<proteinExistence type="predicted"/>
<gene>
    <name evidence="1" type="ORF">Y1Q_0011460</name>
</gene>